<gene>
    <name evidence="2" type="ORF">EJ04DRAFT_58091</name>
</gene>
<evidence type="ECO:0000313" key="2">
    <source>
        <dbReference type="EMBL" id="KAF2729876.1"/>
    </source>
</evidence>
<comment type="caution">
    <text evidence="2">The sequence shown here is derived from an EMBL/GenBank/DDBJ whole genome shotgun (WGS) entry which is preliminary data.</text>
</comment>
<dbReference type="EMBL" id="ML996232">
    <property type="protein sequence ID" value="KAF2729876.1"/>
    <property type="molecule type" value="Genomic_DNA"/>
</dbReference>
<organism evidence="2 3">
    <name type="scientific">Polyplosphaeria fusca</name>
    <dbReference type="NCBI Taxonomy" id="682080"/>
    <lineage>
        <taxon>Eukaryota</taxon>
        <taxon>Fungi</taxon>
        <taxon>Dikarya</taxon>
        <taxon>Ascomycota</taxon>
        <taxon>Pezizomycotina</taxon>
        <taxon>Dothideomycetes</taxon>
        <taxon>Pleosporomycetidae</taxon>
        <taxon>Pleosporales</taxon>
        <taxon>Tetraplosphaeriaceae</taxon>
        <taxon>Polyplosphaeria</taxon>
    </lineage>
</organism>
<proteinExistence type="predicted"/>
<sequence>MNYHNSTMCAEHVTFEESKFITRSIAPLTMDVIEKLPRDIVNCILGIAAVHMASRHPGNRPLERLALETKASVFHSFNNRLQSPHNQHPDVIVCCGILIFAMDLFEQGMARWMLHFLGSMNVMSSFGGMENLFTYYPHLQLPLTHVAHFETLWVILSHIPLTRPKQASRRALELLCASPDVKRRFYNPCPTILTLAVWDMGACASKLLCDPMESISNADLHMRDRIIRDILAYRPEEGAMDIKESYYKDIAFPEARLKAWNAISAAWKGAITILALRYLYFGRANLNPQAHGQHPSTPPINASTELWYTPYDEPRPYYHQSAAVPEAFSEPDGLPEYLSAGLDINDPLSRSPSPLPFLYLDPPASDIWDKRYEIHDEAFSALYSNLFSIHDNLPPVCLRYIVLPIIILALVSRPGSSERTLCLSYFGKFKDFMETNYPPDSPIDAPRSREQTQSPSPQGGENLEFDIPWDRLDAYSEVVERQKQESIHSDDGVLTKGAPEWNWWDMLRNSQLSMIWPVTCGTSHFERGSEFWAFKLISAVVNDETFTTWTSGQATPQPSSSSSYF</sequence>
<reference evidence="2" key="1">
    <citation type="journal article" date="2020" name="Stud. Mycol.">
        <title>101 Dothideomycetes genomes: a test case for predicting lifestyles and emergence of pathogens.</title>
        <authorList>
            <person name="Haridas S."/>
            <person name="Albert R."/>
            <person name="Binder M."/>
            <person name="Bloem J."/>
            <person name="Labutti K."/>
            <person name="Salamov A."/>
            <person name="Andreopoulos B."/>
            <person name="Baker S."/>
            <person name="Barry K."/>
            <person name="Bills G."/>
            <person name="Bluhm B."/>
            <person name="Cannon C."/>
            <person name="Castanera R."/>
            <person name="Culley D."/>
            <person name="Daum C."/>
            <person name="Ezra D."/>
            <person name="Gonzalez J."/>
            <person name="Henrissat B."/>
            <person name="Kuo A."/>
            <person name="Liang C."/>
            <person name="Lipzen A."/>
            <person name="Lutzoni F."/>
            <person name="Magnuson J."/>
            <person name="Mondo S."/>
            <person name="Nolan M."/>
            <person name="Ohm R."/>
            <person name="Pangilinan J."/>
            <person name="Park H.-J."/>
            <person name="Ramirez L."/>
            <person name="Alfaro M."/>
            <person name="Sun H."/>
            <person name="Tritt A."/>
            <person name="Yoshinaga Y."/>
            <person name="Zwiers L.-H."/>
            <person name="Turgeon B."/>
            <person name="Goodwin S."/>
            <person name="Spatafora J."/>
            <person name="Crous P."/>
            <person name="Grigoriev I."/>
        </authorList>
    </citation>
    <scope>NUCLEOTIDE SEQUENCE</scope>
    <source>
        <strain evidence="2">CBS 125425</strain>
    </source>
</reference>
<dbReference type="OrthoDB" id="5386330at2759"/>
<name>A0A9P4QS16_9PLEO</name>
<dbReference type="Pfam" id="PF11951">
    <property type="entry name" value="Fungal_trans_2"/>
    <property type="match status" value="1"/>
</dbReference>
<accession>A0A9P4QS16</accession>
<feature type="region of interest" description="Disordered" evidence="1">
    <location>
        <begin position="440"/>
        <end position="464"/>
    </location>
</feature>
<dbReference type="Proteomes" id="UP000799444">
    <property type="component" value="Unassembled WGS sequence"/>
</dbReference>
<evidence type="ECO:0000313" key="3">
    <source>
        <dbReference type="Proteomes" id="UP000799444"/>
    </source>
</evidence>
<evidence type="ECO:0000256" key="1">
    <source>
        <dbReference type="SAM" id="MobiDB-lite"/>
    </source>
</evidence>
<dbReference type="AlphaFoldDB" id="A0A9P4QS16"/>
<dbReference type="InterPro" id="IPR021858">
    <property type="entry name" value="Fun_TF"/>
</dbReference>
<keyword evidence="3" id="KW-1185">Reference proteome</keyword>
<protein>
    <submittedName>
        <fullName evidence="2">Uncharacterized protein</fullName>
    </submittedName>
</protein>